<evidence type="ECO:0000313" key="2">
    <source>
        <dbReference type="Proteomes" id="UP001304671"/>
    </source>
</evidence>
<evidence type="ECO:0000313" key="1">
    <source>
        <dbReference type="EMBL" id="MEA5259572.1"/>
    </source>
</evidence>
<keyword evidence="2" id="KW-1185">Reference proteome</keyword>
<sequence>MKISILGCGWLGLPLGKYLVAQGHQVKGSTTSEAKFPLLQAVGISPFVVKFSPEVESDNLAEFLNSDVLIICIPPRAGKFGEDYHVQQIQSLITSLSSSSIQSILYTSSTSVYPDLNRTITEDDEVIASSALIKVENLLKGLDLATTILRCGGLMGQERIGAKYFAGKRINTGQIPVNYIHQDDVIGIIAMILEKGIWQETFNAVSPEHPVREAVFLKNCEEYGFEKPIFEEATEPIPFKIISPQKLIQQTGYQFKYANPLDFKYKVD</sequence>
<proteinExistence type="predicted"/>
<reference evidence="1 2" key="1">
    <citation type="submission" date="2023-12" db="EMBL/GenBank/DDBJ databases">
        <title>Novel species of the genus Arcicella isolated from rivers.</title>
        <authorList>
            <person name="Lu H."/>
        </authorList>
    </citation>
    <scope>NUCLEOTIDE SEQUENCE [LARGE SCALE GENOMIC DNA]</scope>
    <source>
        <strain evidence="1 2">LMG 21963</strain>
    </source>
</reference>
<comment type="caution">
    <text evidence="1">The sequence shown here is derived from an EMBL/GenBank/DDBJ whole genome shotgun (WGS) entry which is preliminary data.</text>
</comment>
<dbReference type="SUPFAM" id="SSF51735">
    <property type="entry name" value="NAD(P)-binding Rossmann-fold domains"/>
    <property type="match status" value="1"/>
</dbReference>
<dbReference type="Gene3D" id="3.40.50.720">
    <property type="entry name" value="NAD(P)-binding Rossmann-like Domain"/>
    <property type="match status" value="1"/>
</dbReference>
<organism evidence="1 2">
    <name type="scientific">Arcicella aquatica</name>
    <dbReference type="NCBI Taxonomy" id="217141"/>
    <lineage>
        <taxon>Bacteria</taxon>
        <taxon>Pseudomonadati</taxon>
        <taxon>Bacteroidota</taxon>
        <taxon>Cytophagia</taxon>
        <taxon>Cytophagales</taxon>
        <taxon>Flectobacillaceae</taxon>
        <taxon>Arcicella</taxon>
    </lineage>
</organism>
<gene>
    <name evidence="1" type="ORF">VB264_17370</name>
</gene>
<dbReference type="RefSeq" id="WP_323251319.1">
    <property type="nucleotide sequence ID" value="NZ_JAYFUL010000033.1"/>
</dbReference>
<dbReference type="EMBL" id="JAYFUL010000033">
    <property type="protein sequence ID" value="MEA5259572.1"/>
    <property type="molecule type" value="Genomic_DNA"/>
</dbReference>
<name>A0ABU5QR46_9BACT</name>
<dbReference type="InterPro" id="IPR036291">
    <property type="entry name" value="NAD(P)-bd_dom_sf"/>
</dbReference>
<protein>
    <submittedName>
        <fullName evidence="1">SDR family NAD(P)-dependent oxidoreductase</fullName>
    </submittedName>
</protein>
<dbReference type="Proteomes" id="UP001304671">
    <property type="component" value="Unassembled WGS sequence"/>
</dbReference>
<accession>A0ABU5QR46</accession>